<dbReference type="Proteomes" id="UP001304243">
    <property type="component" value="Unassembled WGS sequence"/>
</dbReference>
<dbReference type="PANTHER" id="PTHR22940:SF4">
    <property type="entry name" value="PROTEIN TIMELESS HOMOLOG"/>
    <property type="match status" value="1"/>
</dbReference>
<feature type="region of interest" description="Disordered" evidence="5">
    <location>
        <begin position="572"/>
        <end position="592"/>
    </location>
</feature>
<feature type="compositionally biased region" description="Polar residues" evidence="5">
    <location>
        <begin position="815"/>
        <end position="826"/>
    </location>
</feature>
<evidence type="ECO:0000256" key="5">
    <source>
        <dbReference type="SAM" id="MobiDB-lite"/>
    </source>
</evidence>
<dbReference type="PANTHER" id="PTHR22940">
    <property type="entry name" value="TIMEOUT/TIMELESS-2"/>
    <property type="match status" value="1"/>
</dbReference>
<keyword evidence="2" id="KW-0236">DNA replication inhibitor</keyword>
<dbReference type="GO" id="GO:0006281">
    <property type="term" value="P:DNA repair"/>
    <property type="evidence" value="ECO:0007669"/>
    <property type="project" value="TreeGrafter"/>
</dbReference>
<dbReference type="GeneID" id="89953225"/>
<dbReference type="InterPro" id="IPR044998">
    <property type="entry name" value="Timeless"/>
</dbReference>
<evidence type="ECO:0000313" key="7">
    <source>
        <dbReference type="EMBL" id="KAK4519306.1"/>
    </source>
</evidence>
<feature type="region of interest" description="Disordered" evidence="5">
    <location>
        <begin position="867"/>
        <end position="905"/>
    </location>
</feature>
<protein>
    <submittedName>
        <fullName evidence="7">SCP2 domain-containing protein</fullName>
    </submittedName>
</protein>
<evidence type="ECO:0000256" key="3">
    <source>
        <dbReference type="ARBA" id="ARBA00023242"/>
    </source>
</evidence>
<evidence type="ECO:0000259" key="6">
    <source>
        <dbReference type="Pfam" id="PF04821"/>
    </source>
</evidence>
<sequence>MDEEAQEIEGTKGYILSLCSAIGGLEEIKQDDGTVGQIYCAGDEALACLRDLKKAIRIDSQNNEKIVLNTLKEHNVVKTDIVPLLLSYRNQRTEVADRFILACVELLVPMTWPLEKKSLDDEDEDDQEENPNVMQCYRRYKLELLTPGVFETILTMIIKALRKPHRERSTVDHTSIRLVLYLLRNLAAIPDLNMPEFGTEDQVRMSHMQEMLLVRFYESDIMEFLLTIASNSERQGGTSEWNVLVLETIYNLIKYVDPKDVFSYKPSEDTKQGELQEIAAKLSTLLTNENSNKRRKTGYTPSRHNRFGGTYVLDWDGKKRVSHKQVAGFADSAFLVEGDKKTNRLGKRRKLEDMHTAKKVYQNRKSLKYLKTVSQSFLTSCFNAFFDCILKDMQREDDSIVEKDYPRYFFTMKWFLEFHIYEHKAALERKADGFHMPNEDPQQENIDNNHYDYSLVASALNLKTVTYCLRHIRIKLDEKAWFDVQMAVDCFRQMLVTVGTMVKSDVEEHREVAEHIQQNVYYEQSFLDLFLELVKCYKNQSYGYLKAVVMLTHVLLKSLGHYQRGKKMMFVRKKKNQKKKKPTKRGEAPEEEEGVAVITSIASEDETEPEVDRSKEQEYKDIQFKFSAFEQRYVSWDVVRAYTSLLELYQHLTPEYLVCIAGMFHRLMVKRKAEYLFWKLPILELFNRILQDASKFSNSPAFAELEQFIRYSTRQFFKAAAEYPLLYVEALNPSIKSNRTWWEMPSEEEQLEKQRYEQDVNYIPPATWEREGPQQAGQAQVDKELDENGLDASTEDYYYSAFDRRDEIEAGGSGTISSNPVTTPKDNTNDKPTKESSTSINEADIFSDEEDPLEAAYRKYKADLTKEADHEMTEKPQKDSNLLDTETTEKRHEDTVLLDSEMTDI</sequence>
<dbReference type="GO" id="GO:0043111">
    <property type="term" value="P:replication fork arrest"/>
    <property type="evidence" value="ECO:0007669"/>
    <property type="project" value="TreeGrafter"/>
</dbReference>
<name>A0AAN7I349_9FUNG</name>
<accession>A0AAN7I349</accession>
<dbReference type="GO" id="GO:0031298">
    <property type="term" value="C:replication fork protection complex"/>
    <property type="evidence" value="ECO:0007669"/>
    <property type="project" value="TreeGrafter"/>
</dbReference>
<dbReference type="AlphaFoldDB" id="A0AAN7I349"/>
<dbReference type="GO" id="GO:0000076">
    <property type="term" value="P:DNA replication checkpoint signaling"/>
    <property type="evidence" value="ECO:0007669"/>
    <property type="project" value="TreeGrafter"/>
</dbReference>
<organism evidence="7 8">
    <name type="scientific">Mucor velutinosus</name>
    <dbReference type="NCBI Taxonomy" id="708070"/>
    <lineage>
        <taxon>Eukaryota</taxon>
        <taxon>Fungi</taxon>
        <taxon>Fungi incertae sedis</taxon>
        <taxon>Mucoromycota</taxon>
        <taxon>Mucoromycotina</taxon>
        <taxon>Mucoromycetes</taxon>
        <taxon>Mucorales</taxon>
        <taxon>Mucorineae</taxon>
        <taxon>Mucoraceae</taxon>
        <taxon>Mucor</taxon>
    </lineage>
</organism>
<comment type="caution">
    <text evidence="7">The sequence shown here is derived from an EMBL/GenBank/DDBJ whole genome shotgun (WGS) entry which is preliminary data.</text>
</comment>
<keyword evidence="8" id="KW-1185">Reference proteome</keyword>
<evidence type="ECO:0000256" key="2">
    <source>
        <dbReference type="ARBA" id="ARBA00022880"/>
    </source>
</evidence>
<dbReference type="RefSeq" id="XP_064685972.1">
    <property type="nucleotide sequence ID" value="XM_064828770.1"/>
</dbReference>
<dbReference type="EMBL" id="JASEJX010000012">
    <property type="protein sequence ID" value="KAK4519306.1"/>
    <property type="molecule type" value="Genomic_DNA"/>
</dbReference>
<feature type="compositionally biased region" description="Basic and acidic residues" evidence="5">
    <location>
        <begin position="867"/>
        <end position="878"/>
    </location>
</feature>
<comment type="subcellular location">
    <subcellularLocation>
        <location evidence="1">Nucleus</location>
    </subcellularLocation>
</comment>
<feature type="compositionally biased region" description="Basic residues" evidence="5">
    <location>
        <begin position="572"/>
        <end position="583"/>
    </location>
</feature>
<evidence type="ECO:0000313" key="8">
    <source>
        <dbReference type="Proteomes" id="UP001304243"/>
    </source>
</evidence>
<keyword evidence="3" id="KW-0539">Nucleus</keyword>
<reference evidence="7 8" key="1">
    <citation type="submission" date="2022-11" db="EMBL/GenBank/DDBJ databases">
        <title>Mucor velutinosus strain NIH1002 WGS.</title>
        <authorList>
            <person name="Subramanian P."/>
            <person name="Mullikin J.C."/>
            <person name="Segre J.A."/>
            <person name="Zelazny A.M."/>
        </authorList>
    </citation>
    <scope>NUCLEOTIDE SEQUENCE [LARGE SCALE GENOMIC DNA]</scope>
    <source>
        <strain evidence="7 8">NIH1002</strain>
    </source>
</reference>
<dbReference type="InterPro" id="IPR006906">
    <property type="entry name" value="Timeless_N"/>
</dbReference>
<dbReference type="GO" id="GO:0003677">
    <property type="term" value="F:DNA binding"/>
    <property type="evidence" value="ECO:0007669"/>
    <property type="project" value="TreeGrafter"/>
</dbReference>
<gene>
    <name evidence="7" type="ORF">ATC70_009539</name>
</gene>
<dbReference type="Pfam" id="PF04821">
    <property type="entry name" value="TIMELESS"/>
    <property type="match status" value="1"/>
</dbReference>
<feature type="domain" description="Timeless N-terminal" evidence="6">
    <location>
        <begin position="39"/>
        <end position="312"/>
    </location>
</feature>
<evidence type="ECO:0000256" key="1">
    <source>
        <dbReference type="ARBA" id="ARBA00004123"/>
    </source>
</evidence>
<keyword evidence="4" id="KW-0131">Cell cycle</keyword>
<proteinExistence type="predicted"/>
<evidence type="ECO:0000256" key="4">
    <source>
        <dbReference type="ARBA" id="ARBA00023306"/>
    </source>
</evidence>
<feature type="region of interest" description="Disordered" evidence="5">
    <location>
        <begin position="809"/>
        <end position="852"/>
    </location>
</feature>